<sequence length="154" mass="17321">MPGDDPRIHGPHVHGYLTMTDGRLRDITTYDQSSTRGEGDMISTTSDVDRMLVALFSGELLQPELLRLMFTLPPAEVRMLDGSPARYSSGLQQATVNDITLWGKTGETYGYKNAAFSTRDQRRRFVLAHHPTSPRNGEETRMVARVADLLTRKR</sequence>
<dbReference type="InterPro" id="IPR001466">
    <property type="entry name" value="Beta-lactam-related"/>
</dbReference>
<organism evidence="2 3">
    <name type="scientific">Streptomyces sanglieri</name>
    <dbReference type="NCBI Taxonomy" id="193460"/>
    <lineage>
        <taxon>Bacteria</taxon>
        <taxon>Bacillati</taxon>
        <taxon>Actinomycetota</taxon>
        <taxon>Actinomycetes</taxon>
        <taxon>Kitasatosporales</taxon>
        <taxon>Streptomycetaceae</taxon>
        <taxon>Streptomyces</taxon>
    </lineage>
</organism>
<reference evidence="3" key="1">
    <citation type="journal article" date="2019" name="Int. J. Syst. Evol. Microbiol.">
        <title>The Global Catalogue of Microorganisms (GCM) 10K type strain sequencing project: providing services to taxonomists for standard genome sequencing and annotation.</title>
        <authorList>
            <consortium name="The Broad Institute Genomics Platform"/>
            <consortium name="The Broad Institute Genome Sequencing Center for Infectious Disease"/>
            <person name="Wu L."/>
            <person name="Ma J."/>
        </authorList>
    </citation>
    <scope>NUCLEOTIDE SEQUENCE [LARGE SCALE GENOMIC DNA]</scope>
    <source>
        <strain evidence="3">JCM 12607</strain>
    </source>
</reference>
<dbReference type="SUPFAM" id="SSF56601">
    <property type="entry name" value="beta-lactamase/transpeptidase-like"/>
    <property type="match status" value="1"/>
</dbReference>
<name>A0ABW2WMV5_9ACTN</name>
<dbReference type="Pfam" id="PF00144">
    <property type="entry name" value="Beta-lactamase"/>
    <property type="match status" value="1"/>
</dbReference>
<dbReference type="GO" id="GO:0016787">
    <property type="term" value="F:hydrolase activity"/>
    <property type="evidence" value="ECO:0007669"/>
    <property type="project" value="UniProtKB-KW"/>
</dbReference>
<dbReference type="InterPro" id="IPR012338">
    <property type="entry name" value="Beta-lactam/transpept-like"/>
</dbReference>
<comment type="caution">
    <text evidence="2">The sequence shown here is derived from an EMBL/GenBank/DDBJ whole genome shotgun (WGS) entry which is preliminary data.</text>
</comment>
<proteinExistence type="predicted"/>
<dbReference type="Proteomes" id="UP001596915">
    <property type="component" value="Unassembled WGS sequence"/>
</dbReference>
<protein>
    <submittedName>
        <fullName evidence="2">Serine hydrolase</fullName>
    </submittedName>
</protein>
<dbReference type="Gene3D" id="3.40.710.10">
    <property type="entry name" value="DD-peptidase/beta-lactamase superfamily"/>
    <property type="match status" value="1"/>
</dbReference>
<gene>
    <name evidence="2" type="ORF">ACFQ2K_07760</name>
</gene>
<evidence type="ECO:0000259" key="1">
    <source>
        <dbReference type="Pfam" id="PF00144"/>
    </source>
</evidence>
<feature type="domain" description="Beta-lactamase-related" evidence="1">
    <location>
        <begin position="13"/>
        <end position="137"/>
    </location>
</feature>
<keyword evidence="2" id="KW-0378">Hydrolase</keyword>
<evidence type="ECO:0000313" key="2">
    <source>
        <dbReference type="EMBL" id="MFD0622742.1"/>
    </source>
</evidence>
<accession>A0ABW2WMV5</accession>
<dbReference type="EMBL" id="JBHTGL010000008">
    <property type="protein sequence ID" value="MFD0622742.1"/>
    <property type="molecule type" value="Genomic_DNA"/>
</dbReference>
<evidence type="ECO:0000313" key="3">
    <source>
        <dbReference type="Proteomes" id="UP001596915"/>
    </source>
</evidence>
<keyword evidence="3" id="KW-1185">Reference proteome</keyword>